<accession>I1XEZ4</accession>
<proteinExistence type="predicted"/>
<sequence length="50" mass="5561">MYLTNCSPRTLIGAFSVTTEVAMKDQQTLRPLHNFFAACLKPDLLAITAF</sequence>
<dbReference type="HOGENOM" id="CLU_3119668_0_0_6"/>
<evidence type="ECO:0000313" key="1">
    <source>
        <dbReference type="EMBL" id="AFI82963.1"/>
    </source>
</evidence>
<reference evidence="1 2" key="2">
    <citation type="journal article" date="2013" name="Int. J. Syst. Evol. Microbiol.">
        <title>Methylophaga nitratireducenticrescens sp. nov. and Methylophaga frappieri sp. nov., isolated from the biofilm of the methanol-fed denitrification system treating the seawater at the Montreal Biodome.</title>
        <authorList>
            <person name="Villeneuve C."/>
            <person name="Martineau C."/>
            <person name="Mauffrey F."/>
            <person name="Villemur R."/>
        </authorList>
    </citation>
    <scope>NUCLEOTIDE SEQUENCE [LARGE SCALE GENOMIC DNA]</scope>
    <source>
        <strain evidence="1 2">JAM1</strain>
    </source>
</reference>
<keyword evidence="2" id="KW-1185">Reference proteome</keyword>
<dbReference type="AlphaFoldDB" id="I1XEZ4"/>
<organism evidence="1 2">
    <name type="scientific">Methylophaga nitratireducenticrescens</name>
    <dbReference type="NCBI Taxonomy" id="754476"/>
    <lineage>
        <taxon>Bacteria</taxon>
        <taxon>Pseudomonadati</taxon>
        <taxon>Pseudomonadota</taxon>
        <taxon>Gammaproteobacteria</taxon>
        <taxon>Thiotrichales</taxon>
        <taxon>Piscirickettsiaceae</taxon>
        <taxon>Methylophaga</taxon>
    </lineage>
</organism>
<dbReference type="STRING" id="754476.Q7A_102"/>
<name>I1XEZ4_METNJ</name>
<protein>
    <submittedName>
        <fullName evidence="1">Uncharacterized protein</fullName>
    </submittedName>
</protein>
<gene>
    <name evidence="1" type="ordered locus">Q7A_102</name>
</gene>
<evidence type="ECO:0000313" key="2">
    <source>
        <dbReference type="Proteomes" id="UP000009144"/>
    </source>
</evidence>
<reference evidence="1 2" key="1">
    <citation type="journal article" date="2012" name="J. Bacteriol.">
        <title>Complete genome sequences of Methylophaga sp. strain JAM1 and Methylophaga sp. strain JAM7.</title>
        <authorList>
            <person name="Villeneuve C."/>
            <person name="Martineau C."/>
            <person name="Mauffrey F."/>
            <person name="Villemur R."/>
        </authorList>
    </citation>
    <scope>NUCLEOTIDE SEQUENCE [LARGE SCALE GENOMIC DNA]</scope>
    <source>
        <strain evidence="1 2">JAM1</strain>
    </source>
</reference>
<dbReference type="Proteomes" id="UP000009144">
    <property type="component" value="Chromosome"/>
</dbReference>
<dbReference type="PATRIC" id="fig|754476.3.peg.101"/>
<dbReference type="EMBL" id="CP003390">
    <property type="protein sequence ID" value="AFI82963.1"/>
    <property type="molecule type" value="Genomic_DNA"/>
</dbReference>